<dbReference type="PRINTS" id="PR00260">
    <property type="entry name" value="CHEMTRNSDUCR"/>
</dbReference>
<keyword evidence="4" id="KW-1133">Transmembrane helix</keyword>
<gene>
    <name evidence="6" type="primary">tar</name>
    <name evidence="6" type="ORF">AMST5_00609</name>
</gene>
<dbReference type="EMBL" id="OY288114">
    <property type="protein sequence ID" value="CAJ0853048.1"/>
    <property type="molecule type" value="Genomic_DNA"/>
</dbReference>
<keyword evidence="1" id="KW-0145">Chemotaxis</keyword>
<protein>
    <submittedName>
        <fullName evidence="6">Methyl-accepting chemotaxis protein II</fullName>
    </submittedName>
</protein>
<evidence type="ECO:0000256" key="4">
    <source>
        <dbReference type="SAM" id="Phobius"/>
    </source>
</evidence>
<dbReference type="PROSITE" id="PS50111">
    <property type="entry name" value="CHEMOTAXIS_TRANSDUC_2"/>
    <property type="match status" value="1"/>
</dbReference>
<dbReference type="GO" id="GO:0006935">
    <property type="term" value="P:chemotaxis"/>
    <property type="evidence" value="ECO:0007669"/>
    <property type="project" value="UniProtKB-KW"/>
</dbReference>
<evidence type="ECO:0000313" key="6">
    <source>
        <dbReference type="EMBL" id="CAJ0853048.1"/>
    </source>
</evidence>
<dbReference type="CDD" id="cd11386">
    <property type="entry name" value="MCP_signal"/>
    <property type="match status" value="1"/>
</dbReference>
<feature type="region of interest" description="Disordered" evidence="3">
    <location>
        <begin position="452"/>
        <end position="483"/>
    </location>
</feature>
<keyword evidence="4" id="KW-0472">Membrane</keyword>
<feature type="transmembrane region" description="Helical" evidence="4">
    <location>
        <begin position="36"/>
        <end position="56"/>
    </location>
</feature>
<dbReference type="SMART" id="SM00283">
    <property type="entry name" value="MA"/>
    <property type="match status" value="1"/>
</dbReference>
<proteinExistence type="predicted"/>
<dbReference type="GO" id="GO:0007165">
    <property type="term" value="P:signal transduction"/>
    <property type="evidence" value="ECO:0007669"/>
    <property type="project" value="InterPro"/>
</dbReference>
<organism evidence="6">
    <name type="scientific">freshwater sediment metagenome</name>
    <dbReference type="NCBI Taxonomy" id="556182"/>
    <lineage>
        <taxon>unclassified sequences</taxon>
        <taxon>metagenomes</taxon>
        <taxon>ecological metagenomes</taxon>
    </lineage>
</organism>
<dbReference type="FunFam" id="1.10.287.950:FF:000001">
    <property type="entry name" value="Methyl-accepting chemotaxis sensory transducer"/>
    <property type="match status" value="1"/>
</dbReference>
<dbReference type="InterPro" id="IPR004090">
    <property type="entry name" value="Chemotax_Me-accpt_rcpt"/>
</dbReference>
<dbReference type="PANTHER" id="PTHR43531:SF11">
    <property type="entry name" value="METHYL-ACCEPTING CHEMOTAXIS PROTEIN 3"/>
    <property type="match status" value="1"/>
</dbReference>
<keyword evidence="2" id="KW-0175">Coiled coil</keyword>
<feature type="transmembrane region" description="Helical" evidence="4">
    <location>
        <begin position="7"/>
        <end position="30"/>
    </location>
</feature>
<evidence type="ECO:0000259" key="5">
    <source>
        <dbReference type="PROSITE" id="PS50111"/>
    </source>
</evidence>
<dbReference type="PANTHER" id="PTHR43531">
    <property type="entry name" value="PROTEIN ICFG"/>
    <property type="match status" value="1"/>
</dbReference>
<keyword evidence="4" id="KW-0812">Transmembrane</keyword>
<sequence>MRVLLRLLAPVVGLTVTPWMLIGMGFTGGVLLAHPWFAAFVALTMAFSLFLLVHFAKGESFAGSQFTQEIVDAAKDDYDAPLEIGANPSAPLLEIEKMRMTLRGQLAEARAELVAAREADKRRREEEAAVSQGYVAAHEFFMKTFCNALVELSTGNLGIRLEDPFSRDYEELRACYNESVDRPNVAFRATISGVHKLGASTDEIASATGTLAERTCQQAASLEETTAALRQITTTVSKTSENAQNASALVADIRNNAEASSQVVREAIKAMERIENSSGEIEKIIGVIDEIAFQTNLLALNAGVEAARAGEAGRGFAVVASEVRALAQRSAEAARGIKTLIAGSTTQVREGVHLVSETGDVLTRIVSQVTGANDVVAEIAEGAREQSRALLEVNSALSEMDKFTQENATMVEKTATATRSLEGEISSVIQAVSSFRVANVESLIMRRPVRTAPPPARFASQPRGAATARKLETAQDAQNWEEF</sequence>
<dbReference type="InterPro" id="IPR004089">
    <property type="entry name" value="MCPsignal_dom"/>
</dbReference>
<dbReference type="GO" id="GO:0016020">
    <property type="term" value="C:membrane"/>
    <property type="evidence" value="ECO:0007669"/>
    <property type="project" value="InterPro"/>
</dbReference>
<feature type="coiled-coil region" evidence="2">
    <location>
        <begin position="92"/>
        <end position="119"/>
    </location>
</feature>
<feature type="domain" description="Methyl-accepting transducer" evidence="5">
    <location>
        <begin position="193"/>
        <end position="422"/>
    </location>
</feature>
<evidence type="ECO:0000256" key="3">
    <source>
        <dbReference type="SAM" id="MobiDB-lite"/>
    </source>
</evidence>
<reference evidence="6" key="1">
    <citation type="submission" date="2023-07" db="EMBL/GenBank/DDBJ databases">
        <authorList>
            <person name="Pelsma A.J. K."/>
        </authorList>
    </citation>
    <scope>NUCLEOTIDE SEQUENCE</scope>
</reference>
<dbReference type="SUPFAM" id="SSF58104">
    <property type="entry name" value="Methyl-accepting chemotaxis protein (MCP) signaling domain"/>
    <property type="match status" value="1"/>
</dbReference>
<dbReference type="AlphaFoldDB" id="A0AA48R9Z8"/>
<accession>A0AA48R9Z8</accession>
<dbReference type="InterPro" id="IPR051310">
    <property type="entry name" value="MCP_chemotaxis"/>
</dbReference>
<evidence type="ECO:0000256" key="2">
    <source>
        <dbReference type="SAM" id="Coils"/>
    </source>
</evidence>
<dbReference type="Pfam" id="PF00015">
    <property type="entry name" value="MCPsignal"/>
    <property type="match status" value="1"/>
</dbReference>
<evidence type="ECO:0000256" key="1">
    <source>
        <dbReference type="ARBA" id="ARBA00022500"/>
    </source>
</evidence>
<dbReference type="Gene3D" id="1.10.287.950">
    <property type="entry name" value="Methyl-accepting chemotaxis protein"/>
    <property type="match status" value="1"/>
</dbReference>
<name>A0AA48R9Z8_9ZZZZ</name>
<dbReference type="GO" id="GO:0004888">
    <property type="term" value="F:transmembrane signaling receptor activity"/>
    <property type="evidence" value="ECO:0007669"/>
    <property type="project" value="InterPro"/>
</dbReference>